<accession>A0AA90YW24</accession>
<dbReference type="AlphaFoldDB" id="A0AA90YW24"/>
<evidence type="ECO:0000313" key="2">
    <source>
        <dbReference type="Proteomes" id="UP000597886"/>
    </source>
</evidence>
<comment type="caution">
    <text evidence="1">The sequence shown here is derived from an EMBL/GenBank/DDBJ whole genome shotgun (WGS) entry which is preliminary data.</text>
</comment>
<sequence length="79" mass="9479">MMNWTDLTNDWNAACERAKRRFPNLRDKDMMRVLKDRKGFEAYLAERHQLTINEAHEEVEDFLFTEGLNREFSRTALGK</sequence>
<dbReference type="RefSeq" id="WP_171167900.1">
    <property type="nucleotide sequence ID" value="NZ_WVRA01000001.1"/>
</dbReference>
<proteinExistence type="predicted"/>
<dbReference type="Proteomes" id="UP000597886">
    <property type="component" value="Unassembled WGS sequence"/>
</dbReference>
<gene>
    <name evidence="1" type="ORF">GS634_02360</name>
</gene>
<organism evidence="1 2">
    <name type="scientific">Ruegeria atlantica</name>
    <dbReference type="NCBI Taxonomy" id="81569"/>
    <lineage>
        <taxon>Bacteria</taxon>
        <taxon>Pseudomonadati</taxon>
        <taxon>Pseudomonadota</taxon>
        <taxon>Alphaproteobacteria</taxon>
        <taxon>Rhodobacterales</taxon>
        <taxon>Roseobacteraceae</taxon>
        <taxon>Ruegeria</taxon>
    </lineage>
</organism>
<dbReference type="EMBL" id="WVRA01000001">
    <property type="protein sequence ID" value="NOE16965.1"/>
    <property type="molecule type" value="Genomic_DNA"/>
</dbReference>
<dbReference type="InterPro" id="IPR036629">
    <property type="entry name" value="YjbJ_sf"/>
</dbReference>
<dbReference type="Gene3D" id="1.10.1470.10">
    <property type="entry name" value="YjbJ"/>
    <property type="match status" value="1"/>
</dbReference>
<name>A0AA90YW24_9RHOB</name>
<reference evidence="1" key="1">
    <citation type="submission" date="2019-12" db="EMBL/GenBank/DDBJ databases">
        <title>Ruegeria JWLKs population differentiation of coral mucus and skeleton niches.</title>
        <authorList>
            <person name="Luo D."/>
        </authorList>
    </citation>
    <scope>NUCLEOTIDE SEQUENCE</scope>
    <source>
        <strain evidence="1">HKCCD6181</strain>
    </source>
</reference>
<protein>
    <submittedName>
        <fullName evidence="1">Uncharacterized protein</fullName>
    </submittedName>
</protein>
<evidence type="ECO:0000313" key="1">
    <source>
        <dbReference type="EMBL" id="NOE16965.1"/>
    </source>
</evidence>